<dbReference type="EMBL" id="FOKI01000007">
    <property type="protein sequence ID" value="SFA96577.1"/>
    <property type="molecule type" value="Genomic_DNA"/>
</dbReference>
<proteinExistence type="predicted"/>
<reference evidence="4 5" key="1">
    <citation type="submission" date="2016-10" db="EMBL/GenBank/DDBJ databases">
        <authorList>
            <person name="de Groot N.N."/>
        </authorList>
    </citation>
    <scope>NUCLEOTIDE SEQUENCE [LARGE SCALE GENOMIC DNA]</scope>
    <source>
        <strain evidence="4 5">DSM 12271</strain>
    </source>
</reference>
<dbReference type="STRING" id="84698.SAMN04488528_1007109"/>
<feature type="transmembrane region" description="Helical" evidence="2">
    <location>
        <begin position="240"/>
        <end position="260"/>
    </location>
</feature>
<dbReference type="InterPro" id="IPR018702">
    <property type="entry name" value="DUF2207"/>
</dbReference>
<dbReference type="AlphaFoldDB" id="A0A1I0X7C9"/>
<evidence type="ECO:0000259" key="3">
    <source>
        <dbReference type="Pfam" id="PF09972"/>
    </source>
</evidence>
<organism evidence="4 5">
    <name type="scientific">Clostridium frigidicarnis</name>
    <dbReference type="NCBI Taxonomy" id="84698"/>
    <lineage>
        <taxon>Bacteria</taxon>
        <taxon>Bacillati</taxon>
        <taxon>Bacillota</taxon>
        <taxon>Clostridia</taxon>
        <taxon>Eubacteriales</taxon>
        <taxon>Clostridiaceae</taxon>
        <taxon>Clostridium</taxon>
    </lineage>
</organism>
<dbReference type="Pfam" id="PF09972">
    <property type="entry name" value="DUF2207"/>
    <property type="match status" value="1"/>
</dbReference>
<evidence type="ECO:0000256" key="1">
    <source>
        <dbReference type="SAM" id="Coils"/>
    </source>
</evidence>
<keyword evidence="2" id="KW-1133">Transmembrane helix</keyword>
<gene>
    <name evidence="4" type="ORF">SAMN04488528_1007109</name>
</gene>
<sequence length="541" mass="62041">MKKFLSIIFLALIFIMPFSIKVEAKSYDIDSLKIKAEITEIGNVDIEEELSYSFRGDFNGVYRNLEKKGCNGYEISSISLKDKNNNIIPLKKGNGSENNTYQINESSDKTEIKIFSKSNDELKTFILNYTALDAAKRYNGFSELNWNFYKVEKDINVKSVDINLSLKDSKFNMDNFKYDSYLDGGEFTTNYDENGIHLYGDNLTSLLGIKVQFQPEFLNKEPIPYEDKSEKGNNSSESQIPVIAILIIIIMAVSIGTFAYSRNIKKLKEAVEQYREEFKFFEGNILENPPSNLSPAMVNLLYNTRYIMNSTSIIPVTIFYLCKKGYYVMGKKEVSNDGSLDEFLYFKRNKKISMVSEPHLRYFMEWMSLYEKKGVLTFNNIEKSVGSNEGAVEFKEKFSKWEEVVKEDFRDLEYYITIVGNEVLSNEALNEKLKWMAYRKYIINHLEEHEDLEGISNVEEALIYGAALEIDKMQTEDFTENLRDNGNNDYSLFLAHMYIWSNIDSDINRNIQNNSNNNDSFGGFSSGSDFSGGGGGGSGAF</sequence>
<evidence type="ECO:0000313" key="5">
    <source>
        <dbReference type="Proteomes" id="UP000198619"/>
    </source>
</evidence>
<name>A0A1I0X7C9_9CLOT</name>
<dbReference type="RefSeq" id="WP_242948337.1">
    <property type="nucleotide sequence ID" value="NZ_FOKI01000007.1"/>
</dbReference>
<evidence type="ECO:0000256" key="2">
    <source>
        <dbReference type="SAM" id="Phobius"/>
    </source>
</evidence>
<keyword evidence="2" id="KW-0472">Membrane</keyword>
<evidence type="ECO:0000313" key="4">
    <source>
        <dbReference type="EMBL" id="SFA96577.1"/>
    </source>
</evidence>
<dbReference type="Proteomes" id="UP000198619">
    <property type="component" value="Unassembled WGS sequence"/>
</dbReference>
<protein>
    <submittedName>
        <fullName evidence="4">Predicted membrane protein</fullName>
    </submittedName>
</protein>
<feature type="domain" description="DUF2207" evidence="3">
    <location>
        <begin position="28"/>
        <end position="196"/>
    </location>
</feature>
<keyword evidence="5" id="KW-1185">Reference proteome</keyword>
<accession>A0A1I0X7C9</accession>
<keyword evidence="1" id="KW-0175">Coiled coil</keyword>
<feature type="coiled-coil region" evidence="1">
    <location>
        <begin position="257"/>
        <end position="284"/>
    </location>
</feature>
<keyword evidence="2" id="KW-0812">Transmembrane</keyword>